<name>A0A9P1FEG4_9DINO</name>
<evidence type="ECO:0000313" key="7">
    <source>
        <dbReference type="Proteomes" id="UP001152797"/>
    </source>
</evidence>
<dbReference type="EMBL" id="CAMXCT020000047">
    <property type="protein sequence ID" value="CAL1126386.1"/>
    <property type="molecule type" value="Genomic_DNA"/>
</dbReference>
<dbReference type="AlphaFoldDB" id="A0A9P1FEG4"/>
<evidence type="ECO:0000313" key="5">
    <source>
        <dbReference type="EMBL" id="CAL1126386.1"/>
    </source>
</evidence>
<dbReference type="EMBL" id="CAMXCT030000047">
    <property type="protein sequence ID" value="CAL4760323.1"/>
    <property type="molecule type" value="Genomic_DNA"/>
</dbReference>
<dbReference type="InterPro" id="IPR039361">
    <property type="entry name" value="Cyclin"/>
</dbReference>
<dbReference type="PANTHER" id="PTHR10177">
    <property type="entry name" value="CYCLINS"/>
    <property type="match status" value="1"/>
</dbReference>
<dbReference type="InterPro" id="IPR004367">
    <property type="entry name" value="Cyclin_C-dom"/>
</dbReference>
<reference evidence="5" key="2">
    <citation type="submission" date="2024-04" db="EMBL/GenBank/DDBJ databases">
        <authorList>
            <person name="Chen Y."/>
            <person name="Shah S."/>
            <person name="Dougan E. K."/>
            <person name="Thang M."/>
            <person name="Chan C."/>
        </authorList>
    </citation>
    <scope>NUCLEOTIDE SEQUENCE [LARGE SCALE GENOMIC DNA]</scope>
</reference>
<proteinExistence type="predicted"/>
<dbReference type="Proteomes" id="UP001152797">
    <property type="component" value="Unassembled WGS sequence"/>
</dbReference>
<evidence type="ECO:0000256" key="1">
    <source>
        <dbReference type="ARBA" id="ARBA00023127"/>
    </source>
</evidence>
<dbReference type="Gene3D" id="1.10.472.10">
    <property type="entry name" value="Cyclin-like"/>
    <property type="match status" value="2"/>
</dbReference>
<reference evidence="4" key="1">
    <citation type="submission" date="2022-10" db="EMBL/GenBank/DDBJ databases">
        <authorList>
            <person name="Chen Y."/>
            <person name="Dougan E. K."/>
            <person name="Chan C."/>
            <person name="Rhodes N."/>
            <person name="Thang M."/>
        </authorList>
    </citation>
    <scope>NUCLEOTIDE SEQUENCE</scope>
</reference>
<dbReference type="Pfam" id="PF02984">
    <property type="entry name" value="Cyclin_C"/>
    <property type="match status" value="1"/>
</dbReference>
<feature type="domain" description="Cyclin C-terminal" evidence="3">
    <location>
        <begin position="268"/>
        <end position="363"/>
    </location>
</feature>
<protein>
    <submittedName>
        <fullName evidence="6">Bifunctional lysine-specific demethylase and histidyl-hydroxylase</fullName>
    </submittedName>
</protein>
<sequence length="384" mass="43766">MPRGLVATAMQMAASTFGKPGRSYTAKLQPDFRDDTVMISDAESEPPASTPRRSGQESLFASPLMEQAERASPLPLSPLSDSCGEHQWEEDFTLHFREYFPLLSQQEEALLRQPASEDTRPIEVPTWFVWRFLGSLAEQQAQDKLRRKLVNAMVRADLPMLACQKGIYLGVAILDECLMMQKPKLRPLLLASVALTIAEKFEGDKDFAQLKDLNDAMGDHASNEELVMAELEMLNAIDYNLHRPTAEHHRYWIVEFVNDRVDLGNEKGRILKASEYLCEMTLLCASAGRWAPSVQAACGCLAAFTILQRESLSDEIWKFLVTERRWQQLRLAIRELLSLLKEDDINKTVIYQKYATLDHSYISIKVHGMLDKRVNIQLHKQWTP</sequence>
<evidence type="ECO:0000259" key="3">
    <source>
        <dbReference type="Pfam" id="PF02984"/>
    </source>
</evidence>
<dbReference type="InterPro" id="IPR006671">
    <property type="entry name" value="Cyclin_N"/>
</dbReference>
<evidence type="ECO:0000313" key="4">
    <source>
        <dbReference type="EMBL" id="CAI3973011.1"/>
    </source>
</evidence>
<dbReference type="Pfam" id="PF00134">
    <property type="entry name" value="Cyclin_N"/>
    <property type="match status" value="1"/>
</dbReference>
<evidence type="ECO:0000259" key="2">
    <source>
        <dbReference type="Pfam" id="PF00134"/>
    </source>
</evidence>
<keyword evidence="7" id="KW-1185">Reference proteome</keyword>
<evidence type="ECO:0000313" key="6">
    <source>
        <dbReference type="EMBL" id="CAL4760323.1"/>
    </source>
</evidence>
<organism evidence="4">
    <name type="scientific">Cladocopium goreaui</name>
    <dbReference type="NCBI Taxonomy" id="2562237"/>
    <lineage>
        <taxon>Eukaryota</taxon>
        <taxon>Sar</taxon>
        <taxon>Alveolata</taxon>
        <taxon>Dinophyceae</taxon>
        <taxon>Suessiales</taxon>
        <taxon>Symbiodiniaceae</taxon>
        <taxon>Cladocopium</taxon>
    </lineage>
</organism>
<feature type="domain" description="Cyclin N-terminal" evidence="2">
    <location>
        <begin position="139"/>
        <end position="241"/>
    </location>
</feature>
<dbReference type="EMBL" id="CAMXCT010000047">
    <property type="protein sequence ID" value="CAI3973011.1"/>
    <property type="molecule type" value="Genomic_DNA"/>
</dbReference>
<dbReference type="InterPro" id="IPR036915">
    <property type="entry name" value="Cyclin-like_sf"/>
</dbReference>
<comment type="caution">
    <text evidence="4">The sequence shown here is derived from an EMBL/GenBank/DDBJ whole genome shotgun (WGS) entry which is preliminary data.</text>
</comment>
<gene>
    <name evidence="4" type="ORF">C1SCF055_LOCUS1542</name>
</gene>
<dbReference type="SUPFAM" id="SSF47954">
    <property type="entry name" value="Cyclin-like"/>
    <property type="match status" value="2"/>
</dbReference>
<keyword evidence="1" id="KW-0195">Cyclin</keyword>
<accession>A0A9P1FEG4</accession>